<feature type="chain" id="PRO_5011673886" evidence="5">
    <location>
        <begin position="25"/>
        <end position="343"/>
    </location>
</feature>
<protein>
    <submittedName>
        <fullName evidence="6">C4-dicarboxylate-binding protein DctP</fullName>
    </submittedName>
</protein>
<proteinExistence type="inferred from homology"/>
<dbReference type="InterPro" id="IPR018389">
    <property type="entry name" value="DctP_fam"/>
</dbReference>
<dbReference type="PANTHER" id="PTHR33376:SF4">
    <property type="entry name" value="SIALIC ACID-BINDING PERIPLASMIC PROTEIN SIAP"/>
    <property type="match status" value="1"/>
</dbReference>
<dbReference type="Pfam" id="PF03480">
    <property type="entry name" value="DctP"/>
    <property type="match status" value="1"/>
</dbReference>
<evidence type="ECO:0000313" key="7">
    <source>
        <dbReference type="Proteomes" id="UP000199064"/>
    </source>
</evidence>
<feature type="signal peptide" evidence="5">
    <location>
        <begin position="1"/>
        <end position="24"/>
    </location>
</feature>
<gene>
    <name evidence="6" type="ORF">SAMN05216452_2189</name>
</gene>
<evidence type="ECO:0000313" key="6">
    <source>
        <dbReference type="EMBL" id="SEB56948.1"/>
    </source>
</evidence>
<dbReference type="NCBIfam" id="NF037995">
    <property type="entry name" value="TRAP_S1"/>
    <property type="match status" value="1"/>
</dbReference>
<dbReference type="CDD" id="cd13603">
    <property type="entry name" value="PBP2_TRAP_Siap_TeaA_like"/>
    <property type="match status" value="1"/>
</dbReference>
<dbReference type="InterPro" id="IPR004682">
    <property type="entry name" value="TRAP_DctP"/>
</dbReference>
<evidence type="ECO:0000256" key="5">
    <source>
        <dbReference type="SAM" id="SignalP"/>
    </source>
</evidence>
<sequence length="343" mass="37326">MIMGFKKCAAAAALLAMGAVAASAADFTIRASHGESTESPLHRGWQVFEAYVESASGGDIEVEIAPAGQLGSMTDALEQAKIGAIQMAHGDEQVMSTFYKPMMVLATPYLFNNDQEGMDFIYSAYFSEVREKMASESGLRLLSAASYGFRNFTNNVRVVKSAADMSGIRMRVPPSPMSLEMVKAMGGSPTPVPWEELYGAMQSGVVDGQENPIGVALDYSFYQVQKYMTLDNHQLGLNTMMINEAFFQSLTPELREIVVTGAKMGAATEYGERNYQARVIAVAKLRELGMEVYAPTPEEAATFRDAVREPMQAYLKSELDPAFVEAVYAEIDAARAADRAAVE</sequence>
<comment type="similarity">
    <text evidence="2">Belongs to the bacterial solute-binding protein 7 family.</text>
</comment>
<accession>A0A1H4KFW2</accession>
<evidence type="ECO:0000256" key="2">
    <source>
        <dbReference type="ARBA" id="ARBA00009023"/>
    </source>
</evidence>
<reference evidence="7" key="1">
    <citation type="submission" date="2016-10" db="EMBL/GenBank/DDBJ databases">
        <authorList>
            <person name="Varghese N."/>
            <person name="Submissions S."/>
        </authorList>
    </citation>
    <scope>NUCLEOTIDE SEQUENCE [LARGE SCALE GENOMIC DNA]</scope>
    <source>
        <strain evidence="7">ES.061</strain>
    </source>
</reference>
<name>A0A1H4KFW2_9HYPH</name>
<keyword evidence="3" id="KW-0813">Transport</keyword>
<dbReference type="Gene3D" id="3.40.190.170">
    <property type="entry name" value="Bacterial extracellular solute-binding protein, family 7"/>
    <property type="match status" value="1"/>
</dbReference>
<dbReference type="GO" id="GO:0030288">
    <property type="term" value="C:outer membrane-bounded periplasmic space"/>
    <property type="evidence" value="ECO:0007669"/>
    <property type="project" value="InterPro"/>
</dbReference>
<keyword evidence="4 5" id="KW-0732">Signal</keyword>
<evidence type="ECO:0000256" key="1">
    <source>
        <dbReference type="ARBA" id="ARBA00004196"/>
    </source>
</evidence>
<evidence type="ECO:0000256" key="3">
    <source>
        <dbReference type="ARBA" id="ARBA00022448"/>
    </source>
</evidence>
<dbReference type="PANTHER" id="PTHR33376">
    <property type="match status" value="1"/>
</dbReference>
<dbReference type="PIRSF" id="PIRSF006470">
    <property type="entry name" value="DctB"/>
    <property type="match status" value="1"/>
</dbReference>
<dbReference type="NCBIfam" id="TIGR00787">
    <property type="entry name" value="dctP"/>
    <property type="match status" value="1"/>
</dbReference>
<dbReference type="GO" id="GO:0055085">
    <property type="term" value="P:transmembrane transport"/>
    <property type="evidence" value="ECO:0007669"/>
    <property type="project" value="InterPro"/>
</dbReference>
<dbReference type="RefSeq" id="WP_244509044.1">
    <property type="nucleotide sequence ID" value="NZ_FNSL01000001.1"/>
</dbReference>
<dbReference type="AlphaFoldDB" id="A0A1H4KFW2"/>
<comment type="subcellular location">
    <subcellularLocation>
        <location evidence="1">Cell envelope</location>
    </subcellularLocation>
</comment>
<keyword evidence="7" id="KW-1185">Reference proteome</keyword>
<evidence type="ECO:0000256" key="4">
    <source>
        <dbReference type="ARBA" id="ARBA00022729"/>
    </source>
</evidence>
<dbReference type="EMBL" id="FNSL01000001">
    <property type="protein sequence ID" value="SEB56948.1"/>
    <property type="molecule type" value="Genomic_DNA"/>
</dbReference>
<dbReference type="InterPro" id="IPR038404">
    <property type="entry name" value="TRAP_DctP_sf"/>
</dbReference>
<dbReference type="Proteomes" id="UP000199064">
    <property type="component" value="Unassembled WGS sequence"/>
</dbReference>
<organism evidence="6 7">
    <name type="scientific">Nitratireductor aquibiodomus</name>
    <dbReference type="NCBI Taxonomy" id="204799"/>
    <lineage>
        <taxon>Bacteria</taxon>
        <taxon>Pseudomonadati</taxon>
        <taxon>Pseudomonadota</taxon>
        <taxon>Alphaproteobacteria</taxon>
        <taxon>Hyphomicrobiales</taxon>
        <taxon>Phyllobacteriaceae</taxon>
        <taxon>Nitratireductor</taxon>
    </lineage>
</organism>